<keyword evidence="2" id="KW-0812">Transmembrane</keyword>
<keyword evidence="5" id="KW-1185">Reference proteome</keyword>
<feature type="transmembrane region" description="Helical" evidence="2">
    <location>
        <begin position="200"/>
        <end position="218"/>
    </location>
</feature>
<keyword evidence="2" id="KW-1133">Transmembrane helix</keyword>
<evidence type="ECO:0000256" key="1">
    <source>
        <dbReference type="SAM" id="MobiDB-lite"/>
    </source>
</evidence>
<proteinExistence type="predicted"/>
<keyword evidence="2" id="KW-0472">Membrane</keyword>
<accession>A0A6I4P6V6</accession>
<dbReference type="InterPro" id="IPR038765">
    <property type="entry name" value="Papain-like_cys_pep_sf"/>
</dbReference>
<comment type="caution">
    <text evidence="4">The sequence shown here is derived from an EMBL/GenBank/DDBJ whole genome shotgun (WGS) entry which is preliminary data.</text>
</comment>
<dbReference type="RefSeq" id="WP_160427040.1">
    <property type="nucleotide sequence ID" value="NZ_WSTA01000142.1"/>
</dbReference>
<protein>
    <recommendedName>
        <fullName evidence="3">Transglutaminase-like domain-containing protein</fullName>
    </recommendedName>
</protein>
<feature type="transmembrane region" description="Helical" evidence="2">
    <location>
        <begin position="160"/>
        <end position="180"/>
    </location>
</feature>
<evidence type="ECO:0000313" key="4">
    <source>
        <dbReference type="EMBL" id="MWC00410.1"/>
    </source>
</evidence>
<dbReference type="SUPFAM" id="SSF54001">
    <property type="entry name" value="Cysteine proteinases"/>
    <property type="match status" value="1"/>
</dbReference>
<feature type="transmembrane region" description="Helical" evidence="2">
    <location>
        <begin position="74"/>
        <end position="99"/>
    </location>
</feature>
<organism evidence="4 5">
    <name type="scientific">Agromyces seonyuensis</name>
    <dbReference type="NCBI Taxonomy" id="2662446"/>
    <lineage>
        <taxon>Bacteria</taxon>
        <taxon>Bacillati</taxon>
        <taxon>Actinomycetota</taxon>
        <taxon>Actinomycetes</taxon>
        <taxon>Micrococcales</taxon>
        <taxon>Microbacteriaceae</taxon>
        <taxon>Agromyces</taxon>
    </lineage>
</organism>
<evidence type="ECO:0000259" key="3">
    <source>
        <dbReference type="Pfam" id="PF01841"/>
    </source>
</evidence>
<feature type="transmembrane region" description="Helical" evidence="2">
    <location>
        <begin position="251"/>
        <end position="274"/>
    </location>
</feature>
<dbReference type="Proteomes" id="UP000438182">
    <property type="component" value="Unassembled WGS sequence"/>
</dbReference>
<feature type="transmembrane region" description="Helical" evidence="2">
    <location>
        <begin position="680"/>
        <end position="704"/>
    </location>
</feature>
<name>A0A6I4P6V6_9MICO</name>
<dbReference type="Gene3D" id="3.10.620.30">
    <property type="match status" value="1"/>
</dbReference>
<reference evidence="4 5" key="1">
    <citation type="submission" date="2019-12" db="EMBL/GenBank/DDBJ databases">
        <authorList>
            <person name="Kim Y.S."/>
        </authorList>
    </citation>
    <scope>NUCLEOTIDE SEQUENCE [LARGE SCALE GENOMIC DNA]</scope>
    <source>
        <strain evidence="4 5">MMS17-SY077</strain>
    </source>
</reference>
<feature type="transmembrane region" description="Helical" evidence="2">
    <location>
        <begin position="136"/>
        <end position="155"/>
    </location>
</feature>
<feature type="region of interest" description="Disordered" evidence="1">
    <location>
        <begin position="645"/>
        <end position="670"/>
    </location>
</feature>
<gene>
    <name evidence="4" type="ORF">GB864_17875</name>
</gene>
<dbReference type="Pfam" id="PF01841">
    <property type="entry name" value="Transglut_core"/>
    <property type="match status" value="1"/>
</dbReference>
<feature type="domain" description="Transglutaminase-like" evidence="3">
    <location>
        <begin position="536"/>
        <end position="617"/>
    </location>
</feature>
<dbReference type="EMBL" id="WSTA01000142">
    <property type="protein sequence ID" value="MWC00410.1"/>
    <property type="molecule type" value="Genomic_DNA"/>
</dbReference>
<evidence type="ECO:0000313" key="5">
    <source>
        <dbReference type="Proteomes" id="UP000438182"/>
    </source>
</evidence>
<dbReference type="AlphaFoldDB" id="A0A6I4P6V6"/>
<sequence>RTAAARTAAEARAAAPVGVAEQAWAFGFVVVAVVLASFAAWPIYASPRFVVVAAAGTVLALLLAWLSAKLRWGVLATLGSALGVFLLAVVPLAVPSALASPARLLLGLRDGVLGVVLGWKQLVTLALPLGEYQAVLVPWFVVVFGGALVAALFAVRSRRFAWAAVPVAVAMVAFGLAFGASAPSAPIALAGLVIASPRELLLGALLALVCLVWLVGRARIRRAVSIRIASSRAGTVRRTGASAWMVLRRNLVALGLVVVAVAGSLAVAPAAAGLTERSALRDRVEPSIVVRSAPSPLSAYRASFADAAFGDTLFTVSGDLDEIGRVRIATLDAYDGETFTVGEDASAPGAFRRLPRAGSGSAAVELEIGEAYSGIWMPVPDGLDSAPGFSGPRADLLADGFFVDGSGASAIETAESDSGTGPIEGDGYTIRVDPDSDGALAGVDGGTATIDAETYPALVAWVEAQAQPRTGDGLAELVRRLRERGYLSHSLADDVAATPWIADLRADGPYAFKSSAAGHSRARIEQLFSDLTAQEERAGADADAAYLVSAAGDDEQFAVATALVARYLGFDSRVVLGVRVGESGDPALSSCTDVCTGGELAAWAEVDAGGDWVALDATPQHVLAPIDISEGEVLPEHATVPAELAPEIIAPEQVPSDDRRSEPTQVPEDEDSTLAAVLPVLRIVGLSATAVLCLVGPFVALLLAKSLRRRGRRAGTPEAAIVGAWEELLDRYADLGVPFDQSATRASAAAASGRPAAVALAAAVDHAVFSEHPPPVELADWAWQTVDAELEELRGARTLRARIGAALGLAGFRRSLRPDTPQIPLRKEPA</sequence>
<dbReference type="InterPro" id="IPR002931">
    <property type="entry name" value="Transglutaminase-like"/>
</dbReference>
<evidence type="ECO:0000256" key="2">
    <source>
        <dbReference type="SAM" id="Phobius"/>
    </source>
</evidence>
<feature type="transmembrane region" description="Helical" evidence="2">
    <location>
        <begin position="49"/>
        <end position="68"/>
    </location>
</feature>
<feature type="transmembrane region" description="Helical" evidence="2">
    <location>
        <begin position="23"/>
        <end position="44"/>
    </location>
</feature>
<feature type="non-terminal residue" evidence="4">
    <location>
        <position position="1"/>
    </location>
</feature>